<keyword evidence="1" id="KW-1185">Reference proteome</keyword>
<dbReference type="AlphaFoldDB" id="A0A914KLD6"/>
<reference evidence="2" key="1">
    <citation type="submission" date="2022-11" db="UniProtKB">
        <authorList>
            <consortium name="WormBaseParasite"/>
        </authorList>
    </citation>
    <scope>IDENTIFICATION</scope>
</reference>
<evidence type="ECO:0000313" key="1">
    <source>
        <dbReference type="Proteomes" id="UP000887563"/>
    </source>
</evidence>
<name>A0A914KLD6_MELIC</name>
<organism evidence="1 2">
    <name type="scientific">Meloidogyne incognita</name>
    <name type="common">Southern root-knot nematode worm</name>
    <name type="synonym">Oxyuris incognita</name>
    <dbReference type="NCBI Taxonomy" id="6306"/>
    <lineage>
        <taxon>Eukaryota</taxon>
        <taxon>Metazoa</taxon>
        <taxon>Ecdysozoa</taxon>
        <taxon>Nematoda</taxon>
        <taxon>Chromadorea</taxon>
        <taxon>Rhabditida</taxon>
        <taxon>Tylenchina</taxon>
        <taxon>Tylenchomorpha</taxon>
        <taxon>Tylenchoidea</taxon>
        <taxon>Meloidogynidae</taxon>
        <taxon>Meloidogyninae</taxon>
        <taxon>Meloidogyne</taxon>
        <taxon>Meloidogyne incognita group</taxon>
    </lineage>
</organism>
<dbReference type="InterPro" id="IPR008927">
    <property type="entry name" value="6-PGluconate_DH-like_C_sf"/>
</dbReference>
<dbReference type="Gene3D" id="1.20.5.320">
    <property type="entry name" value="6-Phosphogluconate Dehydrogenase, domain 3"/>
    <property type="match status" value="1"/>
</dbReference>
<sequence length="112" mass="12801">MPVSSQNKANVLDLLDDSFLGAMKCSEIFRSLKCFIFRILDMKSSLQPFNSVFHCLHLALLLIFLDGYSSELQAQRDYYGAHCYQLLSNPGIALHTNWTGKVLCPHLQKEYK</sequence>
<accession>A0A914KLD6</accession>
<dbReference type="WBParaSite" id="Minc3s00037g02159">
    <property type="protein sequence ID" value="Minc3s00037g02159"/>
    <property type="gene ID" value="Minc3s00037g02159"/>
</dbReference>
<proteinExistence type="predicted"/>
<dbReference type="Proteomes" id="UP000887563">
    <property type="component" value="Unplaced"/>
</dbReference>
<protein>
    <submittedName>
        <fullName evidence="2">Phosphogluconate dehydrogenase (NADP(+)-dependent, decarboxylating)</fullName>
    </submittedName>
</protein>
<dbReference type="SUPFAM" id="SSF48179">
    <property type="entry name" value="6-phosphogluconate dehydrogenase C-terminal domain-like"/>
    <property type="match status" value="1"/>
</dbReference>
<evidence type="ECO:0000313" key="2">
    <source>
        <dbReference type="WBParaSite" id="Minc3s00037g02159"/>
    </source>
</evidence>